<feature type="non-terminal residue" evidence="3">
    <location>
        <position position="1"/>
    </location>
</feature>
<dbReference type="EMBL" id="CAJOBF010013252">
    <property type="protein sequence ID" value="CAF4327742.1"/>
    <property type="molecule type" value="Genomic_DNA"/>
</dbReference>
<evidence type="ECO:0000313" key="4">
    <source>
        <dbReference type="Proteomes" id="UP000663842"/>
    </source>
</evidence>
<name>A0A820JLH5_9BILA</name>
<dbReference type="Pfam" id="PF26215">
    <property type="entry name" value="HTH_animal"/>
    <property type="match status" value="1"/>
</dbReference>
<protein>
    <recommendedName>
        <fullName evidence="2">Helix-turn-helix domain-containing protein</fullName>
    </recommendedName>
</protein>
<organism evidence="3 4">
    <name type="scientific">Rotaria magnacalcarata</name>
    <dbReference type="NCBI Taxonomy" id="392030"/>
    <lineage>
        <taxon>Eukaryota</taxon>
        <taxon>Metazoa</taxon>
        <taxon>Spiralia</taxon>
        <taxon>Gnathifera</taxon>
        <taxon>Rotifera</taxon>
        <taxon>Eurotatoria</taxon>
        <taxon>Bdelloidea</taxon>
        <taxon>Philodinida</taxon>
        <taxon>Philodinidae</taxon>
        <taxon>Rotaria</taxon>
    </lineage>
</organism>
<feature type="compositionally biased region" description="Basic residues" evidence="1">
    <location>
        <begin position="233"/>
        <end position="247"/>
    </location>
</feature>
<comment type="caution">
    <text evidence="3">The sequence shown here is derived from an EMBL/GenBank/DDBJ whole genome shotgun (WGS) entry which is preliminary data.</text>
</comment>
<sequence>LPFLDVVLTNNNGMLSTSVYHKPAAEPYVVPFISDHPRYTFVNVIQTSLTRALRNSSTFEIFNNERIYIKKYYLDVHRHSLRNNFKTFFSEYINSSSFLTFIDNKTQFVTMRNKILNLPTTRQSQVLISAATADIANDQIDEPQNEPTTTTATTTVQERNKKEYACGNKLIVHYTHEKRFQTFKSDMHQVYDNIFKDTPAADVKLIVGNKNRRLAKTELICKRPKQSLLINKPFKKRQRKRQQSRKKNTPDPTRE</sequence>
<feature type="domain" description="Helix-turn-helix" evidence="2">
    <location>
        <begin position="28"/>
        <end position="71"/>
    </location>
</feature>
<gene>
    <name evidence="3" type="ORF">UXM345_LOCUS34824</name>
</gene>
<reference evidence="3" key="1">
    <citation type="submission" date="2021-02" db="EMBL/GenBank/DDBJ databases">
        <authorList>
            <person name="Nowell W R."/>
        </authorList>
    </citation>
    <scope>NUCLEOTIDE SEQUENCE</scope>
</reference>
<feature type="region of interest" description="Disordered" evidence="1">
    <location>
        <begin position="228"/>
        <end position="255"/>
    </location>
</feature>
<dbReference type="AlphaFoldDB" id="A0A820JLH5"/>
<proteinExistence type="predicted"/>
<evidence type="ECO:0000313" key="3">
    <source>
        <dbReference type="EMBL" id="CAF4327742.1"/>
    </source>
</evidence>
<dbReference type="Proteomes" id="UP000663842">
    <property type="component" value="Unassembled WGS sequence"/>
</dbReference>
<dbReference type="InterPro" id="IPR058912">
    <property type="entry name" value="HTH_animal"/>
</dbReference>
<evidence type="ECO:0000256" key="1">
    <source>
        <dbReference type="SAM" id="MobiDB-lite"/>
    </source>
</evidence>
<accession>A0A820JLH5</accession>
<evidence type="ECO:0000259" key="2">
    <source>
        <dbReference type="Pfam" id="PF26215"/>
    </source>
</evidence>